<organism evidence="2 6">
    <name type="scientific">Lactiplantibacillus plantarum</name>
    <name type="common">Lactobacillus plantarum</name>
    <dbReference type="NCBI Taxonomy" id="1590"/>
    <lineage>
        <taxon>Bacteria</taxon>
        <taxon>Bacillati</taxon>
        <taxon>Bacillota</taxon>
        <taxon>Bacilli</taxon>
        <taxon>Lactobacillales</taxon>
        <taxon>Lactobacillaceae</taxon>
        <taxon>Lactiplantibacillus</taxon>
    </lineage>
</organism>
<gene>
    <name evidence="4" type="ORF">JH395_00115</name>
    <name evidence="2" type="ORF">Lp19_0925</name>
    <name evidence="3" type="ORF">NAB2_2835</name>
    <name evidence="1" type="ORF">Nizo2260_0118</name>
</gene>
<dbReference type="NCBIfam" id="TIGR01484">
    <property type="entry name" value="HAD-SF-IIB"/>
    <property type="match status" value="1"/>
</dbReference>
<dbReference type="Proteomes" id="UP000595466">
    <property type="component" value="Chromosome"/>
</dbReference>
<dbReference type="InterPro" id="IPR023214">
    <property type="entry name" value="HAD_sf"/>
</dbReference>
<dbReference type="Proteomes" id="UP000076872">
    <property type="component" value="Unassembled WGS sequence"/>
</dbReference>
<evidence type="ECO:0000313" key="3">
    <source>
        <dbReference type="EMBL" id="KZV02215.1"/>
    </source>
</evidence>
<dbReference type="Gene3D" id="3.40.50.1000">
    <property type="entry name" value="HAD superfamily/HAD-like"/>
    <property type="match status" value="1"/>
</dbReference>
<evidence type="ECO:0000313" key="8">
    <source>
        <dbReference type="Proteomes" id="UP000595466"/>
    </source>
</evidence>
<dbReference type="Proteomes" id="UP000076989">
    <property type="component" value="Unassembled WGS sequence"/>
</dbReference>
<dbReference type="RefSeq" id="WP_003641650.1">
    <property type="nucleotide sequence ID" value="NZ_AP028153.1"/>
</dbReference>
<dbReference type="Pfam" id="PF08282">
    <property type="entry name" value="Hydrolase_3"/>
    <property type="match status" value="1"/>
</dbReference>
<evidence type="ECO:0000313" key="6">
    <source>
        <dbReference type="Proteomes" id="UP000076882"/>
    </source>
</evidence>
<dbReference type="GO" id="GO:0016791">
    <property type="term" value="F:phosphatase activity"/>
    <property type="evidence" value="ECO:0007669"/>
    <property type="project" value="UniProtKB-ARBA"/>
</dbReference>
<dbReference type="GO" id="GO:0005829">
    <property type="term" value="C:cytosol"/>
    <property type="evidence" value="ECO:0007669"/>
    <property type="project" value="TreeGrafter"/>
</dbReference>
<accession>A0A0G9GS19</accession>
<dbReference type="SFLD" id="SFLDS00003">
    <property type="entry name" value="Haloacid_Dehalogenase"/>
    <property type="match status" value="1"/>
</dbReference>
<dbReference type="PANTHER" id="PTHR10000:SF25">
    <property type="entry name" value="PHOSPHATASE YKRA-RELATED"/>
    <property type="match status" value="1"/>
</dbReference>
<dbReference type="EMBL" id="LUXO01000033">
    <property type="protein sequence ID" value="KZV02215.1"/>
    <property type="molecule type" value="Genomic_DNA"/>
</dbReference>
<dbReference type="CDD" id="cd07517">
    <property type="entry name" value="HAD_HPP"/>
    <property type="match status" value="1"/>
</dbReference>
<reference evidence="4 8" key="2">
    <citation type="submission" date="2020-12" db="EMBL/GenBank/DDBJ databases">
        <title>Whole genome sequencing of Lactobacillus plantarum PC518.</title>
        <authorList>
            <person name="Guo Q."/>
        </authorList>
    </citation>
    <scope>NUCLEOTIDE SEQUENCE [LARGE SCALE GENOMIC DNA]</scope>
    <source>
        <strain evidence="4 8">PC518</strain>
    </source>
</reference>
<dbReference type="SFLD" id="SFLDG01140">
    <property type="entry name" value="C2.B:_Phosphomannomutase_and_P"/>
    <property type="match status" value="1"/>
</dbReference>
<dbReference type="InterPro" id="IPR036412">
    <property type="entry name" value="HAD-like_sf"/>
</dbReference>
<dbReference type="PATRIC" id="fig|1590.142.peg.3278"/>
<dbReference type="NCBIfam" id="TIGR00099">
    <property type="entry name" value="Cof-subfamily"/>
    <property type="match status" value="1"/>
</dbReference>
<dbReference type="OMA" id="NGQYCFD"/>
<dbReference type="PANTHER" id="PTHR10000">
    <property type="entry name" value="PHOSPHOSERINE PHOSPHATASE"/>
    <property type="match status" value="1"/>
</dbReference>
<keyword evidence="2" id="KW-0378">Hydrolase</keyword>
<dbReference type="KEGG" id="lpb:SH83_00120"/>
<dbReference type="Proteomes" id="UP000076882">
    <property type="component" value="Unassembled WGS sequence"/>
</dbReference>
<evidence type="ECO:0000313" key="7">
    <source>
        <dbReference type="Proteomes" id="UP000076989"/>
    </source>
</evidence>
<dbReference type="InterPro" id="IPR000150">
    <property type="entry name" value="Cof"/>
</dbReference>
<dbReference type="EMBL" id="LUXM01000018">
    <property type="protein sequence ID" value="KZU96949.1"/>
    <property type="molecule type" value="Genomic_DNA"/>
</dbReference>
<evidence type="ECO:0000313" key="2">
    <source>
        <dbReference type="EMBL" id="KZU96949.1"/>
    </source>
</evidence>
<reference evidence="5 6" key="1">
    <citation type="submission" date="2016-03" db="EMBL/GenBank/DDBJ databases">
        <title>Comparative genomics of 54 Lactobacillus plantarum strains reveals genomic uncoupling from niche constraints.</title>
        <authorList>
            <person name="Martino M.E."/>
        </authorList>
    </citation>
    <scope>NUCLEOTIDE SEQUENCE [LARGE SCALE GENOMIC DNA]</scope>
    <source>
        <strain evidence="2 6">19.1</strain>
        <strain evidence="3 5">NAB2</strain>
        <strain evidence="1 7">Nizo2260</strain>
    </source>
</reference>
<evidence type="ECO:0000313" key="1">
    <source>
        <dbReference type="EMBL" id="KZU08465.1"/>
    </source>
</evidence>
<sequence>MYQAVVFFDLDGTLMQDDKTVAASSVRAIQQLRANHVLPVIATGRNVFEVQDVMTTTGIDSIVSANGSYVAYQGQFLSAHELDKELLTDITHFANRQQNALAYYNNAGFALSHRDALTTSNYRALRQTARVAPHFYEHQHINFLLTFDPLNAAQYRQRYRGRLHFVRNNPRALDTMQWGVSKAVGIQDILTKAHLTKVPTYAFGDQLNDIEMFRMIQTPIAMGNGHPQVKQLARYVTADNMHGGIAQGLQHFDLI</sequence>
<evidence type="ECO:0000313" key="4">
    <source>
        <dbReference type="EMBL" id="QQM60994.1"/>
    </source>
</evidence>
<name>A0A0G9GS19_LACPN</name>
<dbReference type="GO" id="GO:0000287">
    <property type="term" value="F:magnesium ion binding"/>
    <property type="evidence" value="ECO:0007669"/>
    <property type="project" value="TreeGrafter"/>
</dbReference>
<dbReference type="AlphaFoldDB" id="A0A0G9GS19"/>
<dbReference type="Gene3D" id="3.30.1240.10">
    <property type="match status" value="1"/>
</dbReference>
<dbReference type="InterPro" id="IPR006379">
    <property type="entry name" value="HAD-SF_hydro_IIB"/>
</dbReference>
<dbReference type="EMBL" id="CP066817">
    <property type="protein sequence ID" value="QQM60994.1"/>
    <property type="molecule type" value="Genomic_DNA"/>
</dbReference>
<dbReference type="EMBL" id="LUWI01000005">
    <property type="protein sequence ID" value="KZU08465.1"/>
    <property type="molecule type" value="Genomic_DNA"/>
</dbReference>
<proteinExistence type="predicted"/>
<protein>
    <submittedName>
        <fullName evidence="4">Cof-type HAD-IIB family hydrolase</fullName>
    </submittedName>
    <submittedName>
        <fullName evidence="2">Hydrolase in cluster withDUF1447</fullName>
    </submittedName>
</protein>
<evidence type="ECO:0000313" key="5">
    <source>
        <dbReference type="Proteomes" id="UP000076872"/>
    </source>
</evidence>
<dbReference type="SUPFAM" id="SSF56784">
    <property type="entry name" value="HAD-like"/>
    <property type="match status" value="1"/>
</dbReference>